<protein>
    <recommendedName>
        <fullName evidence="7">Anoctamin transmembrane domain-containing protein</fullName>
    </recommendedName>
</protein>
<comment type="subcellular location">
    <subcellularLocation>
        <location evidence="1">Membrane</location>
        <topology evidence="1">Multi-pass membrane protein</topology>
    </subcellularLocation>
</comment>
<dbReference type="Proteomes" id="UP001158986">
    <property type="component" value="Unassembled WGS sequence"/>
</dbReference>
<sequence length="311" mass="36158">MFRFFSSDGPKPDEKAIDIEKYRACHRQLCQSQQPSVMCDTHAGTLNVEDERARKIPAKWRQEQRQQQQHTQVPMNNQLDVEVPMSFNAFDSLTSSEAFYETKQQQQQQIENKAPSSCQDNQQFSEEQQISERPSSKGSLWERRVFACDTNESIRQVPTLGQDALWESPMHYDTKDAQQQALYFQNHNTTLMSYFSLYRYCTITKFAIDDICISLGNCTDDSGDHHIVPEYRTTLTFGVTVANAIQILVLNMAYRNVARYLNDLENHRTDAEYESYLIIKVFMFQFCNSFASFFYIAFVKRIAEGSCLYEA</sequence>
<comment type="caution">
    <text evidence="8">The sequence shown here is derived from an EMBL/GenBank/DDBJ whole genome shotgun (WGS) entry which is preliminary data.</text>
</comment>
<evidence type="ECO:0000256" key="5">
    <source>
        <dbReference type="SAM" id="MobiDB-lite"/>
    </source>
</evidence>
<name>A0ABN8D7Q3_9STRA</name>
<keyword evidence="3 6" id="KW-1133">Transmembrane helix</keyword>
<dbReference type="PANTHER" id="PTHR12308">
    <property type="entry name" value="ANOCTAMIN"/>
    <property type="match status" value="1"/>
</dbReference>
<dbReference type="EMBL" id="CAKLCB010000374">
    <property type="protein sequence ID" value="CAH0521065.1"/>
    <property type="molecule type" value="Genomic_DNA"/>
</dbReference>
<keyword evidence="9" id="KW-1185">Reference proteome</keyword>
<gene>
    <name evidence="8" type="ORF">PBS001_LOCUS7525</name>
</gene>
<evidence type="ECO:0000313" key="8">
    <source>
        <dbReference type="EMBL" id="CAH0521065.1"/>
    </source>
</evidence>
<evidence type="ECO:0000256" key="1">
    <source>
        <dbReference type="ARBA" id="ARBA00004141"/>
    </source>
</evidence>
<dbReference type="Pfam" id="PF04547">
    <property type="entry name" value="Anoctamin"/>
    <property type="match status" value="1"/>
</dbReference>
<evidence type="ECO:0000259" key="7">
    <source>
        <dbReference type="Pfam" id="PF04547"/>
    </source>
</evidence>
<organism evidence="8 9">
    <name type="scientific">Peronospora belbahrii</name>
    <dbReference type="NCBI Taxonomy" id="622444"/>
    <lineage>
        <taxon>Eukaryota</taxon>
        <taxon>Sar</taxon>
        <taxon>Stramenopiles</taxon>
        <taxon>Oomycota</taxon>
        <taxon>Peronosporomycetes</taxon>
        <taxon>Peronosporales</taxon>
        <taxon>Peronosporaceae</taxon>
        <taxon>Peronospora</taxon>
    </lineage>
</organism>
<accession>A0ABN8D7Q3</accession>
<feature type="region of interest" description="Disordered" evidence="5">
    <location>
        <begin position="103"/>
        <end position="136"/>
    </location>
</feature>
<feature type="transmembrane region" description="Helical" evidence="6">
    <location>
        <begin position="275"/>
        <end position="298"/>
    </location>
</feature>
<evidence type="ECO:0000256" key="3">
    <source>
        <dbReference type="ARBA" id="ARBA00022989"/>
    </source>
</evidence>
<evidence type="ECO:0000256" key="6">
    <source>
        <dbReference type="SAM" id="Phobius"/>
    </source>
</evidence>
<keyword evidence="2 6" id="KW-0812">Transmembrane</keyword>
<feature type="transmembrane region" description="Helical" evidence="6">
    <location>
        <begin position="235"/>
        <end position="254"/>
    </location>
</feature>
<reference evidence="8 9" key="1">
    <citation type="submission" date="2021-11" db="EMBL/GenBank/DDBJ databases">
        <authorList>
            <person name="Islam A."/>
            <person name="Islam S."/>
            <person name="Flora M.S."/>
            <person name="Rahman M."/>
            <person name="Ziaur R.M."/>
            <person name="Epstein J.H."/>
            <person name="Hassan M."/>
            <person name="Klassen M."/>
            <person name="Woodard K."/>
            <person name="Webb A."/>
            <person name="Webby R.J."/>
            <person name="El Zowalaty M.E."/>
        </authorList>
    </citation>
    <scope>NUCLEOTIDE SEQUENCE [LARGE SCALE GENOMIC DNA]</scope>
    <source>
        <strain evidence="8">Pbs1</strain>
    </source>
</reference>
<feature type="compositionally biased region" description="Polar residues" evidence="5">
    <location>
        <begin position="110"/>
        <end position="136"/>
    </location>
</feature>
<keyword evidence="4 6" id="KW-0472">Membrane</keyword>
<evidence type="ECO:0000313" key="9">
    <source>
        <dbReference type="Proteomes" id="UP001158986"/>
    </source>
</evidence>
<dbReference type="PANTHER" id="PTHR12308:SF73">
    <property type="entry name" value="ANOCTAMIN"/>
    <property type="match status" value="1"/>
</dbReference>
<dbReference type="InterPro" id="IPR007632">
    <property type="entry name" value="Anoctamin"/>
</dbReference>
<feature type="domain" description="Anoctamin transmembrane" evidence="7">
    <location>
        <begin position="127"/>
        <end position="301"/>
    </location>
</feature>
<evidence type="ECO:0000256" key="2">
    <source>
        <dbReference type="ARBA" id="ARBA00022692"/>
    </source>
</evidence>
<evidence type="ECO:0000256" key="4">
    <source>
        <dbReference type="ARBA" id="ARBA00023136"/>
    </source>
</evidence>
<proteinExistence type="predicted"/>
<dbReference type="InterPro" id="IPR049452">
    <property type="entry name" value="Anoctamin_TM"/>
</dbReference>